<dbReference type="InterPro" id="IPR003661">
    <property type="entry name" value="HisK_dim/P_dom"/>
</dbReference>
<dbReference type="PROSITE" id="PS50109">
    <property type="entry name" value="HIS_KIN"/>
    <property type="match status" value="1"/>
</dbReference>
<dbReference type="SUPFAM" id="SSF47384">
    <property type="entry name" value="Homodimeric domain of signal transducing histidine kinase"/>
    <property type="match status" value="1"/>
</dbReference>
<dbReference type="InterPro" id="IPR003594">
    <property type="entry name" value="HATPase_dom"/>
</dbReference>
<evidence type="ECO:0000313" key="9">
    <source>
        <dbReference type="EMBL" id="VAW87406.1"/>
    </source>
</evidence>
<evidence type="ECO:0000256" key="1">
    <source>
        <dbReference type="ARBA" id="ARBA00000085"/>
    </source>
</evidence>
<comment type="catalytic activity">
    <reaction evidence="1">
        <text>ATP + protein L-histidine = ADP + protein N-phospho-L-histidine.</text>
        <dbReference type="EC" id="2.7.13.3"/>
    </reaction>
</comment>
<protein>
    <recommendedName>
        <fullName evidence="2">histidine kinase</fullName>
        <ecNumber evidence="2">2.7.13.3</ecNumber>
    </recommendedName>
</protein>
<evidence type="ECO:0000256" key="5">
    <source>
        <dbReference type="ARBA" id="ARBA00022777"/>
    </source>
</evidence>
<name>A0A3B1A3D2_9ZZZZ</name>
<dbReference type="SMART" id="SM00388">
    <property type="entry name" value="HisKA"/>
    <property type="match status" value="1"/>
</dbReference>
<dbReference type="InterPro" id="IPR004358">
    <property type="entry name" value="Sig_transdc_His_kin-like_C"/>
</dbReference>
<evidence type="ECO:0000259" key="8">
    <source>
        <dbReference type="PROSITE" id="PS50109"/>
    </source>
</evidence>
<dbReference type="PANTHER" id="PTHR43711">
    <property type="entry name" value="TWO-COMPONENT HISTIDINE KINASE"/>
    <property type="match status" value="1"/>
</dbReference>
<feature type="transmembrane region" description="Helical" evidence="7">
    <location>
        <begin position="12"/>
        <end position="33"/>
    </location>
</feature>
<keyword evidence="6" id="KW-0902">Two-component regulatory system</keyword>
<dbReference type="GO" id="GO:0000155">
    <property type="term" value="F:phosphorelay sensor kinase activity"/>
    <property type="evidence" value="ECO:0007669"/>
    <property type="project" value="InterPro"/>
</dbReference>
<dbReference type="Gene3D" id="3.30.565.10">
    <property type="entry name" value="Histidine kinase-like ATPase, C-terminal domain"/>
    <property type="match status" value="1"/>
</dbReference>
<keyword evidence="3" id="KW-0597">Phosphoprotein</keyword>
<dbReference type="InterPro" id="IPR050736">
    <property type="entry name" value="Sensor_HK_Regulatory"/>
</dbReference>
<gene>
    <name evidence="9" type="ORF">MNBD_GAMMA18-76</name>
</gene>
<sequence length="494" mass="55111">MGASPQRPLRNWPLIPILVLLFFLATLAAVWHVSRLQSQLIESTAINDARLLSDALAEFRTLYTSEVVKTAKQHGLEITHDYASKESAIPLPATLSMLLGEKLGEHASGSKTALYSPYPFPWRQAQGGLRDQYREAAWQFLSQNPDKPFYQFIEQDGHKRLRYATADVMRPACVECHNSHPDTPKNDWENGDLRGVLEVDLSLDEIIAQTQTDLKGTTAIFGLIALLGVIGIGSVISRLRRSSLELQQRVEERTAELADKAKELERSNHELSQFAYVTSHDLKAPLRAIANLSQWIEEDLEECLTTDTRKQMTLLRGRVHRMEALIEGILEYSRVGRVSVDVSEVDVAALLAETIETLAPPAAFHVDIGPGMPVLNAARVRLSQVFANLIGNAIKYRERDDGHIQISVTDEGDFYHFSIADDGPGIPEAFHEKVFQIFQTLQARDTLESTGVGLTLVKKIVEEQGGTIELESREGEGATFHFSWPKQPVINDDT</sequence>
<evidence type="ECO:0000256" key="4">
    <source>
        <dbReference type="ARBA" id="ARBA00022679"/>
    </source>
</evidence>
<dbReference type="InterPro" id="IPR036097">
    <property type="entry name" value="HisK_dim/P_sf"/>
</dbReference>
<feature type="domain" description="Histidine kinase" evidence="8">
    <location>
        <begin position="277"/>
        <end position="488"/>
    </location>
</feature>
<dbReference type="InterPro" id="IPR021796">
    <property type="entry name" value="Tll0287-like_dom"/>
</dbReference>
<accession>A0A3B1A3D2</accession>
<dbReference type="PANTHER" id="PTHR43711:SF31">
    <property type="entry name" value="HISTIDINE KINASE"/>
    <property type="match status" value="1"/>
</dbReference>
<reference evidence="9" key="1">
    <citation type="submission" date="2018-06" db="EMBL/GenBank/DDBJ databases">
        <authorList>
            <person name="Zhirakovskaya E."/>
        </authorList>
    </citation>
    <scope>NUCLEOTIDE SEQUENCE</scope>
</reference>
<dbReference type="InterPro" id="IPR005467">
    <property type="entry name" value="His_kinase_dom"/>
</dbReference>
<dbReference type="EMBL" id="UOFP01000183">
    <property type="protein sequence ID" value="VAW87406.1"/>
    <property type="molecule type" value="Genomic_DNA"/>
</dbReference>
<dbReference type="CDD" id="cd00082">
    <property type="entry name" value="HisKA"/>
    <property type="match status" value="1"/>
</dbReference>
<dbReference type="Pfam" id="PF00512">
    <property type="entry name" value="HisKA"/>
    <property type="match status" value="1"/>
</dbReference>
<dbReference type="SUPFAM" id="SSF55874">
    <property type="entry name" value="ATPase domain of HSP90 chaperone/DNA topoisomerase II/histidine kinase"/>
    <property type="match status" value="1"/>
</dbReference>
<evidence type="ECO:0000256" key="6">
    <source>
        <dbReference type="ARBA" id="ARBA00023012"/>
    </source>
</evidence>
<evidence type="ECO:0000256" key="3">
    <source>
        <dbReference type="ARBA" id="ARBA00022553"/>
    </source>
</evidence>
<organism evidence="9">
    <name type="scientific">hydrothermal vent metagenome</name>
    <dbReference type="NCBI Taxonomy" id="652676"/>
    <lineage>
        <taxon>unclassified sequences</taxon>
        <taxon>metagenomes</taxon>
        <taxon>ecological metagenomes</taxon>
    </lineage>
</organism>
<keyword evidence="5 9" id="KW-0418">Kinase</keyword>
<keyword evidence="7" id="KW-0472">Membrane</keyword>
<keyword evidence="4" id="KW-0808">Transferase</keyword>
<keyword evidence="7" id="KW-0812">Transmembrane</keyword>
<evidence type="ECO:0000256" key="2">
    <source>
        <dbReference type="ARBA" id="ARBA00012438"/>
    </source>
</evidence>
<dbReference type="SMART" id="SM00387">
    <property type="entry name" value="HATPase_c"/>
    <property type="match status" value="1"/>
</dbReference>
<dbReference type="Pfam" id="PF02518">
    <property type="entry name" value="HATPase_c"/>
    <property type="match status" value="1"/>
</dbReference>
<proteinExistence type="predicted"/>
<evidence type="ECO:0000256" key="7">
    <source>
        <dbReference type="SAM" id="Phobius"/>
    </source>
</evidence>
<dbReference type="PRINTS" id="PR00344">
    <property type="entry name" value="BCTRLSENSOR"/>
</dbReference>
<dbReference type="Pfam" id="PF11845">
    <property type="entry name" value="Tll0287-like"/>
    <property type="match status" value="1"/>
</dbReference>
<dbReference type="Gene3D" id="3.30.450.290">
    <property type="match status" value="1"/>
</dbReference>
<dbReference type="Gene3D" id="1.10.287.130">
    <property type="match status" value="1"/>
</dbReference>
<dbReference type="EC" id="2.7.13.3" evidence="2"/>
<keyword evidence="7" id="KW-1133">Transmembrane helix</keyword>
<dbReference type="InterPro" id="IPR036890">
    <property type="entry name" value="HATPase_C_sf"/>
</dbReference>
<dbReference type="AlphaFoldDB" id="A0A3B1A3D2"/>
<feature type="transmembrane region" description="Helical" evidence="7">
    <location>
        <begin position="219"/>
        <end position="239"/>
    </location>
</feature>